<gene>
    <name evidence="1" type="ORF">MML48_1g17896</name>
</gene>
<comment type="caution">
    <text evidence="1">The sequence shown here is derived from an EMBL/GenBank/DDBJ whole genome shotgun (WGS) entry which is preliminary data.</text>
</comment>
<name>A0ACB9TUY8_HOLOL</name>
<sequence>MNASKSRKKEHLIEKESQEKSKIFGVKCSRCGDRLLPHEMVMRAQQHVYHLPCFVCVVCCQPLQKGEQFVLRAGQLFCRQDFEKEMYLMQQASSGDDDLLEEGGRQRDGRRGPKRPRTILTSAQRRQFKASFEVSPKPCRKVREALAKETGLSVRVVQVWFQNQRAKMKKIQRKAKQDDGKSSGDKEKGEKDEKVIKQESPSSEHGHYMGLGSLGDSHFPTSTQPLNPNIPYSPDGEKIYIFTDAYPAHSGESFCSSDISLDGSTNFDHLDEGTSDTLSLQHLDIQSTHQQNHDGLPSSGIANPIDKLYLMQNSYFSTEQ</sequence>
<evidence type="ECO:0000313" key="2">
    <source>
        <dbReference type="Proteomes" id="UP001056778"/>
    </source>
</evidence>
<dbReference type="Proteomes" id="UP001056778">
    <property type="component" value="Chromosome 1"/>
</dbReference>
<organism evidence="1 2">
    <name type="scientific">Holotrichia oblita</name>
    <name type="common">Chafer beetle</name>
    <dbReference type="NCBI Taxonomy" id="644536"/>
    <lineage>
        <taxon>Eukaryota</taxon>
        <taxon>Metazoa</taxon>
        <taxon>Ecdysozoa</taxon>
        <taxon>Arthropoda</taxon>
        <taxon>Hexapoda</taxon>
        <taxon>Insecta</taxon>
        <taxon>Pterygota</taxon>
        <taxon>Neoptera</taxon>
        <taxon>Endopterygota</taxon>
        <taxon>Coleoptera</taxon>
        <taxon>Polyphaga</taxon>
        <taxon>Scarabaeiformia</taxon>
        <taxon>Scarabaeidae</taxon>
        <taxon>Melolonthinae</taxon>
        <taxon>Holotrichia</taxon>
    </lineage>
</organism>
<reference evidence="1" key="1">
    <citation type="submission" date="2022-04" db="EMBL/GenBank/DDBJ databases">
        <title>Chromosome-scale genome assembly of Holotrichia oblita Faldermann.</title>
        <authorList>
            <person name="Rongchong L."/>
        </authorList>
    </citation>
    <scope>NUCLEOTIDE SEQUENCE</scope>
    <source>
        <strain evidence="1">81SQS9</strain>
    </source>
</reference>
<proteinExistence type="predicted"/>
<evidence type="ECO:0000313" key="1">
    <source>
        <dbReference type="EMBL" id="KAI4470606.1"/>
    </source>
</evidence>
<dbReference type="EMBL" id="CM043015">
    <property type="protein sequence ID" value="KAI4470606.1"/>
    <property type="molecule type" value="Genomic_DNA"/>
</dbReference>
<keyword evidence="2" id="KW-1185">Reference proteome</keyword>
<accession>A0ACB9TUY8</accession>
<protein>
    <submittedName>
        <fullName evidence="1">Lim/homeobox protein lhx</fullName>
    </submittedName>
</protein>